<dbReference type="PANTHER" id="PTHR23221">
    <property type="entry name" value="GLYCOSYLPHOSPHATIDYLINOSITOL PHOSPHOLIPASE D"/>
    <property type="match status" value="1"/>
</dbReference>
<evidence type="ECO:0000256" key="4">
    <source>
        <dbReference type="ARBA" id="ARBA00022737"/>
    </source>
</evidence>
<evidence type="ECO:0000256" key="6">
    <source>
        <dbReference type="ARBA" id="ARBA00023088"/>
    </source>
</evidence>
<keyword evidence="9" id="KW-0472">Membrane</keyword>
<keyword evidence="3 10" id="KW-0732">Signal</keyword>
<evidence type="ECO:0000256" key="3">
    <source>
        <dbReference type="ARBA" id="ARBA00022729"/>
    </source>
</evidence>
<keyword evidence="4" id="KW-0677">Repeat</keyword>
<protein>
    <submittedName>
        <fullName evidence="12">FG-GAP repeat protein</fullName>
    </submittedName>
</protein>
<keyword evidence="13" id="KW-1185">Reference proteome</keyword>
<gene>
    <name evidence="12" type="ORF">JD292_00805</name>
</gene>
<feature type="signal peptide" evidence="10">
    <location>
        <begin position="1"/>
        <end position="32"/>
    </location>
</feature>
<keyword evidence="7" id="KW-0325">Glycoprotein</keyword>
<evidence type="ECO:0000256" key="8">
    <source>
        <dbReference type="SAM" id="MobiDB-lite"/>
    </source>
</evidence>
<dbReference type="GO" id="GO:0008305">
    <property type="term" value="C:integrin complex"/>
    <property type="evidence" value="ECO:0007669"/>
    <property type="project" value="InterPro"/>
</dbReference>
<reference evidence="12" key="1">
    <citation type="submission" date="2020-12" db="EMBL/GenBank/DDBJ databases">
        <title>Leucobacter sp. CAS2, isolated from Chromium sludge.</title>
        <authorList>
            <person name="Xu Z."/>
        </authorList>
    </citation>
    <scope>NUCLEOTIDE SEQUENCE</scope>
    <source>
        <strain evidence="12">CSA2</strain>
    </source>
</reference>
<dbReference type="Pfam" id="PF01839">
    <property type="entry name" value="FG-GAP"/>
    <property type="match status" value="1"/>
</dbReference>
<dbReference type="PANTHER" id="PTHR23221:SF7">
    <property type="entry name" value="PHOSPHATIDYLINOSITOL-GLYCAN-SPECIFIC PHOSPHOLIPASE D"/>
    <property type="match status" value="1"/>
</dbReference>
<dbReference type="InterPro" id="IPR000413">
    <property type="entry name" value="Integrin_alpha"/>
</dbReference>
<evidence type="ECO:0000313" key="12">
    <source>
        <dbReference type="EMBL" id="MBK0420619.1"/>
    </source>
</evidence>
<dbReference type="RefSeq" id="WP_200130831.1">
    <property type="nucleotide sequence ID" value="NZ_JAEHOI010000001.1"/>
</dbReference>
<dbReference type="Gene3D" id="2.130.10.130">
    <property type="entry name" value="Integrin alpha, N-terminal"/>
    <property type="match status" value="2"/>
</dbReference>
<dbReference type="InterPro" id="IPR013519">
    <property type="entry name" value="Int_alpha_beta-p"/>
</dbReference>
<proteinExistence type="predicted"/>
<organism evidence="12 13">
    <name type="scientific">Leucobacter edaphi</name>
    <dbReference type="NCBI Taxonomy" id="2796472"/>
    <lineage>
        <taxon>Bacteria</taxon>
        <taxon>Bacillati</taxon>
        <taxon>Actinomycetota</taxon>
        <taxon>Actinomycetes</taxon>
        <taxon>Micrococcales</taxon>
        <taxon>Microbacteriaceae</taxon>
        <taxon>Leucobacter</taxon>
    </lineage>
</organism>
<dbReference type="InterPro" id="IPR028994">
    <property type="entry name" value="Integrin_alpha_N"/>
</dbReference>
<evidence type="ECO:0000256" key="2">
    <source>
        <dbReference type="ARBA" id="ARBA00022525"/>
    </source>
</evidence>
<keyword evidence="1" id="KW-0134">Cell wall</keyword>
<evidence type="ECO:0000256" key="9">
    <source>
        <dbReference type="SAM" id="Phobius"/>
    </source>
</evidence>
<feature type="region of interest" description="Disordered" evidence="8">
    <location>
        <begin position="526"/>
        <end position="592"/>
    </location>
</feature>
<evidence type="ECO:0000256" key="5">
    <source>
        <dbReference type="ARBA" id="ARBA00022801"/>
    </source>
</evidence>
<evidence type="ECO:0000256" key="10">
    <source>
        <dbReference type="SAM" id="SignalP"/>
    </source>
</evidence>
<dbReference type="PROSITE" id="PS50847">
    <property type="entry name" value="GRAM_POS_ANCHORING"/>
    <property type="match status" value="1"/>
</dbReference>
<dbReference type="InterPro" id="IPR019931">
    <property type="entry name" value="LPXTG_anchor"/>
</dbReference>
<dbReference type="PRINTS" id="PR01185">
    <property type="entry name" value="INTEGRINA"/>
</dbReference>
<evidence type="ECO:0000259" key="11">
    <source>
        <dbReference type="PROSITE" id="PS50847"/>
    </source>
</evidence>
<evidence type="ECO:0000313" key="13">
    <source>
        <dbReference type="Proteomes" id="UP000618733"/>
    </source>
</evidence>
<feature type="compositionally biased region" description="Low complexity" evidence="8">
    <location>
        <begin position="546"/>
        <end position="573"/>
    </location>
</feature>
<dbReference type="AlphaFoldDB" id="A0A934UVI8"/>
<dbReference type="GO" id="GO:0007155">
    <property type="term" value="P:cell adhesion"/>
    <property type="evidence" value="ECO:0007669"/>
    <property type="project" value="InterPro"/>
</dbReference>
<name>A0A934UVI8_9MICO</name>
<keyword evidence="2" id="KW-0964">Secreted</keyword>
<feature type="transmembrane region" description="Helical" evidence="9">
    <location>
        <begin position="598"/>
        <end position="618"/>
    </location>
</feature>
<keyword evidence="6" id="KW-0572">Peptidoglycan-anchor</keyword>
<sequence length="622" mass="61725">MPVSPSRIRRTALAVAAAILTLPIVSAVHATAAGAVEQPERQAPTPLQWHSDRSITGTPGLAFGSTVSQESCDINGNGIPDLAAGNSQTFDSSPGAIGAYVLLDVTEDTASGPIEERGAVRILDSAENPMGGVDVRCAGDVNGDSFDDLAVVAQGSAVYIVFGAADFREVALDDLGTRGARFSGSVTRAIGVGDVTGDGRADVAVTDTSGDVTLLSPTAASGQGTLKQAPGVRISGQGIDLVSASRAGDVNGDGRADLLVGAPARGPESSPGNGAGTAWVLTDLKRDIDLSSGDVPGFRIDGPARGYDLIAGSSVGIGDIDGDGFDDLLLGGDSDEPLAGSGVVVRGSAERESVSTHPEYATEPAVRGAQSGTPRGWWINGIAAGDHFGHAVGAARMQGWSVLLIGGMDGALDAAPRGAGYVAAIDSRALVTGALPLSASGVLNAADLLRPAAPGDSFTGGAVIGGTEASQHLGRSFGDLTADPRGSRVTFAAGAPASFTWNGEVPSVRILSFTATRPAPIAAEAPAVPAQPGSEPASSAPGAKQPQGASPTTPSAPAASAPAASSQSADSGATFRADGAAPRHTALSRTGAEDRGPALMALAALAGLAAVSGAALMARRRH</sequence>
<evidence type="ECO:0000256" key="1">
    <source>
        <dbReference type="ARBA" id="ARBA00022512"/>
    </source>
</evidence>
<dbReference type="SMART" id="SM00191">
    <property type="entry name" value="Int_alpha"/>
    <property type="match status" value="5"/>
</dbReference>
<keyword evidence="5" id="KW-0378">Hydrolase</keyword>
<feature type="domain" description="Gram-positive cocci surface proteins LPxTG" evidence="11">
    <location>
        <begin position="587"/>
        <end position="622"/>
    </location>
</feature>
<comment type="caution">
    <text evidence="12">The sequence shown here is derived from an EMBL/GenBank/DDBJ whole genome shotgun (WGS) entry which is preliminary data.</text>
</comment>
<evidence type="ECO:0000256" key="7">
    <source>
        <dbReference type="ARBA" id="ARBA00023180"/>
    </source>
</evidence>
<dbReference type="Proteomes" id="UP000618733">
    <property type="component" value="Unassembled WGS sequence"/>
</dbReference>
<keyword evidence="9" id="KW-1133">Transmembrane helix</keyword>
<dbReference type="InterPro" id="IPR013517">
    <property type="entry name" value="FG-GAP"/>
</dbReference>
<feature type="chain" id="PRO_5037481474" evidence="10">
    <location>
        <begin position="33"/>
        <end position="622"/>
    </location>
</feature>
<dbReference type="GO" id="GO:0016787">
    <property type="term" value="F:hydrolase activity"/>
    <property type="evidence" value="ECO:0007669"/>
    <property type="project" value="UniProtKB-KW"/>
</dbReference>
<keyword evidence="9" id="KW-0812">Transmembrane</keyword>
<dbReference type="EMBL" id="JAEHOI010000001">
    <property type="protein sequence ID" value="MBK0420619.1"/>
    <property type="molecule type" value="Genomic_DNA"/>
</dbReference>
<dbReference type="SUPFAM" id="SSF69318">
    <property type="entry name" value="Integrin alpha N-terminal domain"/>
    <property type="match status" value="1"/>
</dbReference>
<accession>A0A934UVI8</accession>